<dbReference type="EMBL" id="JAOTPO010000022">
    <property type="protein sequence ID" value="MDE5415867.1"/>
    <property type="molecule type" value="Genomic_DNA"/>
</dbReference>
<dbReference type="Proteomes" id="UP001148125">
    <property type="component" value="Unassembled WGS sequence"/>
</dbReference>
<proteinExistence type="predicted"/>
<name>A0ABT5VK92_9BACI</name>
<dbReference type="PROSITE" id="PS51257">
    <property type="entry name" value="PROKAR_LIPOPROTEIN"/>
    <property type="match status" value="1"/>
</dbReference>
<evidence type="ECO:0008006" key="3">
    <source>
        <dbReference type="Google" id="ProtNLM"/>
    </source>
</evidence>
<sequence length="170" mass="19473">MKPIFSIATIVAFIFFISACQITEEEAIERSQQAFSERFASTETVEVNYEGDQIDFYLPQGMEITEEIDFNIQLEKDNQIFLLFFIPVEPWDSEVHLIRDQEFEIDAVAFEALESEDKLSYLSISPSEEGYYKIIVGLGGAKITTISEVENVVDSTEIMTEILHSVQYKD</sequence>
<keyword evidence="2" id="KW-1185">Reference proteome</keyword>
<protein>
    <recommendedName>
        <fullName evidence="3">DUF4367 domain-containing protein</fullName>
    </recommendedName>
</protein>
<evidence type="ECO:0000313" key="2">
    <source>
        <dbReference type="Proteomes" id="UP001148125"/>
    </source>
</evidence>
<accession>A0ABT5VK92</accession>
<dbReference type="RefSeq" id="WP_275120458.1">
    <property type="nucleotide sequence ID" value="NZ_JAOTPO010000022.1"/>
</dbReference>
<organism evidence="1 2">
    <name type="scientific">Alkalihalobacterium chitinilyticum</name>
    <dbReference type="NCBI Taxonomy" id="2980103"/>
    <lineage>
        <taxon>Bacteria</taxon>
        <taxon>Bacillati</taxon>
        <taxon>Bacillota</taxon>
        <taxon>Bacilli</taxon>
        <taxon>Bacillales</taxon>
        <taxon>Bacillaceae</taxon>
        <taxon>Alkalihalobacterium</taxon>
    </lineage>
</organism>
<evidence type="ECO:0000313" key="1">
    <source>
        <dbReference type="EMBL" id="MDE5415867.1"/>
    </source>
</evidence>
<comment type="caution">
    <text evidence="1">The sequence shown here is derived from an EMBL/GenBank/DDBJ whole genome shotgun (WGS) entry which is preliminary data.</text>
</comment>
<reference evidence="1" key="1">
    <citation type="submission" date="2024-05" db="EMBL/GenBank/DDBJ databases">
        <title>Alkalihalobacillus sp. strain MEB203 novel alkaliphilic bacterium from Lonar Lake, India.</title>
        <authorList>
            <person name="Joshi A."/>
            <person name="Thite S."/>
            <person name="Mengade P."/>
        </authorList>
    </citation>
    <scope>NUCLEOTIDE SEQUENCE</scope>
    <source>
        <strain evidence="1">MEB 203</strain>
    </source>
</reference>
<gene>
    <name evidence="1" type="ORF">N7Z68_21180</name>
</gene>